<evidence type="ECO:0008006" key="5">
    <source>
        <dbReference type="Google" id="ProtNLM"/>
    </source>
</evidence>
<dbReference type="GeneID" id="43163133"/>
<keyword evidence="1" id="KW-0812">Transmembrane</keyword>
<feature type="chain" id="PRO_5045112675" description="PEP-CTERM sorting domain-containing protein" evidence="2">
    <location>
        <begin position="23"/>
        <end position="102"/>
    </location>
</feature>
<feature type="transmembrane region" description="Helical" evidence="1">
    <location>
        <begin position="75"/>
        <end position="92"/>
    </location>
</feature>
<evidence type="ECO:0000256" key="2">
    <source>
        <dbReference type="SAM" id="SignalP"/>
    </source>
</evidence>
<evidence type="ECO:0000256" key="1">
    <source>
        <dbReference type="SAM" id="Phobius"/>
    </source>
</evidence>
<name>A0ABZ0XVE3_9BURK</name>
<dbReference type="Proteomes" id="UP001326110">
    <property type="component" value="Chromosome"/>
</dbReference>
<evidence type="ECO:0000313" key="4">
    <source>
        <dbReference type="Proteomes" id="UP001326110"/>
    </source>
</evidence>
<proteinExistence type="predicted"/>
<feature type="signal peptide" evidence="2">
    <location>
        <begin position="1"/>
        <end position="22"/>
    </location>
</feature>
<reference evidence="3 4" key="1">
    <citation type="submission" date="2023-11" db="EMBL/GenBank/DDBJ databases">
        <title>MicrobeMod: A computational toolkit for identifying prokaryotic methylation and restriction-modification with nanopore sequencing.</title>
        <authorList>
            <person name="Crits-Christoph A."/>
            <person name="Kang S.C."/>
            <person name="Lee H."/>
            <person name="Ostrov N."/>
        </authorList>
    </citation>
    <scope>NUCLEOTIDE SEQUENCE [LARGE SCALE GENOMIC DNA]</scope>
    <source>
        <strain evidence="3 4">ATCC 25935</strain>
    </source>
</reference>
<protein>
    <recommendedName>
        <fullName evidence="5">PEP-CTERM sorting domain-containing protein</fullName>
    </recommendedName>
</protein>
<keyword evidence="4" id="KW-1185">Reference proteome</keyword>
<evidence type="ECO:0000313" key="3">
    <source>
        <dbReference type="EMBL" id="WQH03721.1"/>
    </source>
</evidence>
<accession>A0ABZ0XVE3</accession>
<keyword evidence="2" id="KW-0732">Signal</keyword>
<dbReference type="RefSeq" id="WP_019921368.1">
    <property type="nucleotide sequence ID" value="NZ_CP140152.1"/>
</dbReference>
<sequence length="102" mass="10802">MKILSLLSTTIFALGLCGAATAATATPDALATSAFHECTADAPCDKLAQQEGQPAAQDRPPVAKVEEAPLPVPELQTSLMFMMGLLVLGVTSRRRSSERFDR</sequence>
<organism evidence="3 4">
    <name type="scientific">Duganella zoogloeoides</name>
    <dbReference type="NCBI Taxonomy" id="75659"/>
    <lineage>
        <taxon>Bacteria</taxon>
        <taxon>Pseudomonadati</taxon>
        <taxon>Pseudomonadota</taxon>
        <taxon>Betaproteobacteria</taxon>
        <taxon>Burkholderiales</taxon>
        <taxon>Oxalobacteraceae</taxon>
        <taxon>Telluria group</taxon>
        <taxon>Duganella</taxon>
    </lineage>
</organism>
<keyword evidence="1" id="KW-0472">Membrane</keyword>
<keyword evidence="1" id="KW-1133">Transmembrane helix</keyword>
<gene>
    <name evidence="3" type="ORF">SR858_22135</name>
</gene>
<dbReference type="EMBL" id="CP140152">
    <property type="protein sequence ID" value="WQH03721.1"/>
    <property type="molecule type" value="Genomic_DNA"/>
</dbReference>